<name>A0A6M3JQ73_9ZZZZ</name>
<reference evidence="1" key="1">
    <citation type="submission" date="2020-03" db="EMBL/GenBank/DDBJ databases">
        <title>The deep terrestrial virosphere.</title>
        <authorList>
            <person name="Holmfeldt K."/>
            <person name="Nilsson E."/>
            <person name="Simone D."/>
            <person name="Lopez-Fernandez M."/>
            <person name="Wu X."/>
            <person name="de Brujin I."/>
            <person name="Lundin D."/>
            <person name="Andersson A."/>
            <person name="Bertilsson S."/>
            <person name="Dopson M."/>
        </authorList>
    </citation>
    <scope>NUCLEOTIDE SEQUENCE</scope>
    <source>
        <strain evidence="1">MM415A03350</strain>
    </source>
</reference>
<evidence type="ECO:0000313" key="1">
    <source>
        <dbReference type="EMBL" id="QJA71165.1"/>
    </source>
</evidence>
<accession>A0A6M3JQ73</accession>
<sequence length="181" mass="21242">MNITELFPPDDMMTDMLEASVKADDHKDALETIKATLDMYDEDTSVEHIHEVYAEYRKYKNLPDWILPDFSQSHENANKYMFLQAAFYTCFLDMTPSERQIFLFIWMTSTCDSQTRVYWGQYCMATIMRRCGIASYEKILRPALQRLEKVFHLIKIGKKGNLIDGGTHITLVNPHTRRKQV</sequence>
<protein>
    <submittedName>
        <fullName evidence="1">Uncharacterized protein</fullName>
    </submittedName>
</protein>
<dbReference type="AlphaFoldDB" id="A0A6M3JQ73"/>
<dbReference type="EMBL" id="MT141851">
    <property type="protein sequence ID" value="QJA71165.1"/>
    <property type="molecule type" value="Genomic_DNA"/>
</dbReference>
<proteinExistence type="predicted"/>
<organism evidence="1">
    <name type="scientific">viral metagenome</name>
    <dbReference type="NCBI Taxonomy" id="1070528"/>
    <lineage>
        <taxon>unclassified sequences</taxon>
        <taxon>metagenomes</taxon>
        <taxon>organismal metagenomes</taxon>
    </lineage>
</organism>
<gene>
    <name evidence="1" type="ORF">MM415A03350_0003</name>
</gene>